<dbReference type="STRING" id="1526571.AT746_02045"/>
<dbReference type="GO" id="GO:0070733">
    <property type="term" value="F:AMPylase activity"/>
    <property type="evidence" value="ECO:0007669"/>
    <property type="project" value="UniProtKB-EC"/>
</dbReference>
<dbReference type="SUPFAM" id="SSF140931">
    <property type="entry name" value="Fic-like"/>
    <property type="match status" value="1"/>
</dbReference>
<keyword evidence="3" id="KW-0547">Nucleotide-binding</keyword>
<evidence type="ECO:0000256" key="2">
    <source>
        <dbReference type="ARBA" id="ARBA00022695"/>
    </source>
</evidence>
<name>A0A0U2ZFG9_9ALTE</name>
<dbReference type="KEGG" id="lal:AT746_02045"/>
<evidence type="ECO:0000256" key="5">
    <source>
        <dbReference type="ARBA" id="ARBA00034531"/>
    </source>
</evidence>
<evidence type="ECO:0000313" key="9">
    <source>
        <dbReference type="EMBL" id="ALS97180.1"/>
    </source>
</evidence>
<evidence type="ECO:0000256" key="7">
    <source>
        <dbReference type="ARBA" id="ARBA00048696"/>
    </source>
</evidence>
<evidence type="ECO:0000256" key="6">
    <source>
        <dbReference type="ARBA" id="ARBA00047939"/>
    </source>
</evidence>
<dbReference type="InterPro" id="IPR036597">
    <property type="entry name" value="Fido-like_dom_sf"/>
</dbReference>
<accession>A0A0U2ZFG9</accession>
<protein>
    <recommendedName>
        <fullName evidence="5">protein adenylyltransferase</fullName>
        <ecNumber evidence="5">2.7.7.108</ecNumber>
    </recommendedName>
</protein>
<feature type="domain" description="Fido" evidence="8">
    <location>
        <begin position="57"/>
        <end position="192"/>
    </location>
</feature>
<evidence type="ECO:0000256" key="4">
    <source>
        <dbReference type="ARBA" id="ARBA00022840"/>
    </source>
</evidence>
<dbReference type="PANTHER" id="PTHR39560">
    <property type="entry name" value="PROTEIN ADENYLYLTRANSFERASE FIC-RELATED"/>
    <property type="match status" value="1"/>
</dbReference>
<keyword evidence="10" id="KW-1185">Reference proteome</keyword>
<evidence type="ECO:0000259" key="8">
    <source>
        <dbReference type="PROSITE" id="PS51459"/>
    </source>
</evidence>
<dbReference type="EMBL" id="CP013650">
    <property type="protein sequence ID" value="ALS97180.1"/>
    <property type="molecule type" value="Genomic_DNA"/>
</dbReference>
<proteinExistence type="predicted"/>
<evidence type="ECO:0000256" key="3">
    <source>
        <dbReference type="ARBA" id="ARBA00022741"/>
    </source>
</evidence>
<organism evidence="9 10">
    <name type="scientific">Lacimicrobium alkaliphilum</name>
    <dbReference type="NCBI Taxonomy" id="1526571"/>
    <lineage>
        <taxon>Bacteria</taxon>
        <taxon>Pseudomonadati</taxon>
        <taxon>Pseudomonadota</taxon>
        <taxon>Gammaproteobacteria</taxon>
        <taxon>Alteromonadales</taxon>
        <taxon>Alteromonadaceae</taxon>
        <taxon>Lacimicrobium</taxon>
    </lineage>
</organism>
<dbReference type="Pfam" id="PF02661">
    <property type="entry name" value="Fic"/>
    <property type="match status" value="1"/>
</dbReference>
<evidence type="ECO:0000313" key="10">
    <source>
        <dbReference type="Proteomes" id="UP000068447"/>
    </source>
</evidence>
<dbReference type="PROSITE" id="PS51459">
    <property type="entry name" value="FIDO"/>
    <property type="match status" value="1"/>
</dbReference>
<comment type="catalytic activity">
    <reaction evidence="6">
        <text>L-threonyl-[protein] + ATP = 3-O-(5'-adenylyl)-L-threonyl-[protein] + diphosphate</text>
        <dbReference type="Rhea" id="RHEA:54292"/>
        <dbReference type="Rhea" id="RHEA-COMP:11060"/>
        <dbReference type="Rhea" id="RHEA-COMP:13847"/>
        <dbReference type="ChEBI" id="CHEBI:30013"/>
        <dbReference type="ChEBI" id="CHEBI:30616"/>
        <dbReference type="ChEBI" id="CHEBI:33019"/>
        <dbReference type="ChEBI" id="CHEBI:138113"/>
        <dbReference type="EC" id="2.7.7.108"/>
    </reaction>
</comment>
<dbReference type="AlphaFoldDB" id="A0A0U2ZFG9"/>
<gene>
    <name evidence="9" type="ORF">AT746_02045</name>
</gene>
<dbReference type="EC" id="2.7.7.108" evidence="5"/>
<reference evidence="9 10" key="1">
    <citation type="submission" date="2015-12" db="EMBL/GenBank/DDBJ databases">
        <title>Complete genome of Lacimicrobium alkaliphilum KCTC 32984.</title>
        <authorList>
            <person name="Kim S.-G."/>
            <person name="Lee Y.-J."/>
        </authorList>
    </citation>
    <scope>NUCLEOTIDE SEQUENCE [LARGE SCALE GENOMIC DNA]</scope>
    <source>
        <strain evidence="9 10">YelD216</strain>
    </source>
</reference>
<keyword evidence="2" id="KW-0548">Nucleotidyltransferase</keyword>
<dbReference type="RefSeq" id="WP_062475761.1">
    <property type="nucleotide sequence ID" value="NZ_CP013650.1"/>
</dbReference>
<dbReference type="InterPro" id="IPR003812">
    <property type="entry name" value="Fido"/>
</dbReference>
<keyword evidence="1" id="KW-0808">Transferase</keyword>
<dbReference type="OrthoDB" id="9807853at2"/>
<evidence type="ECO:0000256" key="1">
    <source>
        <dbReference type="ARBA" id="ARBA00022679"/>
    </source>
</evidence>
<keyword evidence="4" id="KW-0067">ATP-binding</keyword>
<dbReference type="Gene3D" id="1.10.3290.10">
    <property type="entry name" value="Fido-like domain"/>
    <property type="match status" value="1"/>
</dbReference>
<comment type="catalytic activity">
    <reaction evidence="7">
        <text>L-tyrosyl-[protein] + ATP = O-(5'-adenylyl)-L-tyrosyl-[protein] + diphosphate</text>
        <dbReference type="Rhea" id="RHEA:54288"/>
        <dbReference type="Rhea" id="RHEA-COMP:10136"/>
        <dbReference type="Rhea" id="RHEA-COMP:13846"/>
        <dbReference type="ChEBI" id="CHEBI:30616"/>
        <dbReference type="ChEBI" id="CHEBI:33019"/>
        <dbReference type="ChEBI" id="CHEBI:46858"/>
        <dbReference type="ChEBI" id="CHEBI:83624"/>
        <dbReference type="EC" id="2.7.7.108"/>
    </reaction>
</comment>
<dbReference type="Proteomes" id="UP000068447">
    <property type="component" value="Chromosome"/>
</dbReference>
<dbReference type="GO" id="GO:0051302">
    <property type="term" value="P:regulation of cell division"/>
    <property type="evidence" value="ECO:0007669"/>
    <property type="project" value="TreeGrafter"/>
</dbReference>
<dbReference type="PANTHER" id="PTHR39560:SF1">
    <property type="entry name" value="PROTEIN ADENYLYLTRANSFERASE FIC-RELATED"/>
    <property type="match status" value="1"/>
</dbReference>
<dbReference type="GO" id="GO:0005524">
    <property type="term" value="F:ATP binding"/>
    <property type="evidence" value="ECO:0007669"/>
    <property type="project" value="UniProtKB-KW"/>
</dbReference>
<sequence length="202" mass="23524">MRDKYGVTQDKYCYPDSDVLINLLNIRDADTLAEAEAEFTAERYRTYQSPQLSISDFTFKHLKALHYHLFQDLYEWAGKVRDVDISKGTTRFCNCQRIEPEAERLFKAIPVLIEAGSREQLIGQTADLFCELNLLHPFREGNGRAQRFFFEEMIFTLGYEITWPEISQEKWIEANVAEVNLNLSPLINIIDRAISESKTHSF</sequence>